<dbReference type="EMBL" id="JAULSY010000108">
    <property type="protein sequence ID" value="KAK0665504.1"/>
    <property type="molecule type" value="Genomic_DNA"/>
</dbReference>
<keyword evidence="1" id="KW-0812">Transmembrane</keyword>
<evidence type="ECO:0000313" key="2">
    <source>
        <dbReference type="EMBL" id="KAK0665504.1"/>
    </source>
</evidence>
<feature type="transmembrane region" description="Helical" evidence="1">
    <location>
        <begin position="103"/>
        <end position="121"/>
    </location>
</feature>
<keyword evidence="3" id="KW-1185">Reference proteome</keyword>
<feature type="transmembrane region" description="Helical" evidence="1">
    <location>
        <begin position="75"/>
        <end position="96"/>
    </location>
</feature>
<comment type="caution">
    <text evidence="2">The sequence shown here is derived from an EMBL/GenBank/DDBJ whole genome shotgun (WGS) entry which is preliminary data.</text>
</comment>
<evidence type="ECO:0000313" key="3">
    <source>
        <dbReference type="Proteomes" id="UP001174997"/>
    </source>
</evidence>
<sequence>MERLSKVVKWGSKTVFSLGEEVIVLSSANFPPVDGETTRHFSFFHARRFLFSLVLAFSLFGHGDRNILTSFVDSFLFWMGSPFLLISLGLVCFSLGQFLFDRHFLLLLSLLRLFLLGWLHILDIPPSWALCFGRMVRLNSLVFSCHGHRVRLGIWGMDGKGEWGGGGLMVLKLVMAFVFWLTHSAPLAFSYD</sequence>
<reference evidence="2" key="1">
    <citation type="submission" date="2023-06" db="EMBL/GenBank/DDBJ databases">
        <title>Genome-scale phylogeny and comparative genomics of the fungal order Sordariales.</title>
        <authorList>
            <consortium name="Lawrence Berkeley National Laboratory"/>
            <person name="Hensen N."/>
            <person name="Bonometti L."/>
            <person name="Westerberg I."/>
            <person name="Brannstrom I.O."/>
            <person name="Guillou S."/>
            <person name="Cros-Aarteil S."/>
            <person name="Calhoun S."/>
            <person name="Haridas S."/>
            <person name="Kuo A."/>
            <person name="Mondo S."/>
            <person name="Pangilinan J."/>
            <person name="Riley R."/>
            <person name="Labutti K."/>
            <person name="Andreopoulos B."/>
            <person name="Lipzen A."/>
            <person name="Chen C."/>
            <person name="Yanf M."/>
            <person name="Daum C."/>
            <person name="Ng V."/>
            <person name="Clum A."/>
            <person name="Steindorff A."/>
            <person name="Ohm R."/>
            <person name="Martin F."/>
            <person name="Silar P."/>
            <person name="Natvig D."/>
            <person name="Lalanne C."/>
            <person name="Gautier V."/>
            <person name="Ament-Velasquez S.L."/>
            <person name="Kruys A."/>
            <person name="Hutchinson M.I."/>
            <person name="Powell A.J."/>
            <person name="Barry K."/>
            <person name="Miller A.N."/>
            <person name="Grigoriev I.V."/>
            <person name="Debuchy R."/>
            <person name="Gladieux P."/>
            <person name="Thoren M.H."/>
            <person name="Johannesson H."/>
        </authorList>
    </citation>
    <scope>NUCLEOTIDE SEQUENCE</scope>
    <source>
        <strain evidence="2">CBS 307.81</strain>
    </source>
</reference>
<keyword evidence="1" id="KW-0472">Membrane</keyword>
<dbReference type="Proteomes" id="UP001174997">
    <property type="component" value="Unassembled WGS sequence"/>
</dbReference>
<dbReference type="AlphaFoldDB" id="A0AA39Z760"/>
<feature type="transmembrane region" description="Helical" evidence="1">
    <location>
        <begin position="46"/>
        <end position="63"/>
    </location>
</feature>
<feature type="transmembrane region" description="Helical" evidence="1">
    <location>
        <begin position="168"/>
        <end position="189"/>
    </location>
</feature>
<organism evidence="2 3">
    <name type="scientific">Cercophora samala</name>
    <dbReference type="NCBI Taxonomy" id="330535"/>
    <lineage>
        <taxon>Eukaryota</taxon>
        <taxon>Fungi</taxon>
        <taxon>Dikarya</taxon>
        <taxon>Ascomycota</taxon>
        <taxon>Pezizomycotina</taxon>
        <taxon>Sordariomycetes</taxon>
        <taxon>Sordariomycetidae</taxon>
        <taxon>Sordariales</taxon>
        <taxon>Lasiosphaeriaceae</taxon>
        <taxon>Cercophora</taxon>
    </lineage>
</organism>
<evidence type="ECO:0000256" key="1">
    <source>
        <dbReference type="SAM" id="Phobius"/>
    </source>
</evidence>
<name>A0AA39Z760_9PEZI</name>
<proteinExistence type="predicted"/>
<keyword evidence="1" id="KW-1133">Transmembrane helix</keyword>
<gene>
    <name evidence="2" type="ORF">QBC41DRAFT_12435</name>
</gene>
<accession>A0AA39Z760</accession>
<protein>
    <recommendedName>
        <fullName evidence="4">Transmembrane protein</fullName>
    </recommendedName>
</protein>
<evidence type="ECO:0008006" key="4">
    <source>
        <dbReference type="Google" id="ProtNLM"/>
    </source>
</evidence>